<reference evidence="2" key="1">
    <citation type="journal article" date="2008" name="Nat. Genet.">
        <title>The Pristionchus pacificus genome provides a unique perspective on nematode lifestyle and parasitism.</title>
        <authorList>
            <person name="Dieterich C."/>
            <person name="Clifton S.W."/>
            <person name="Schuster L.N."/>
            <person name="Chinwalla A."/>
            <person name="Delehaunty K."/>
            <person name="Dinkelacker I."/>
            <person name="Fulton L."/>
            <person name="Fulton R."/>
            <person name="Godfrey J."/>
            <person name="Minx P."/>
            <person name="Mitreva M."/>
            <person name="Roeseler W."/>
            <person name="Tian H."/>
            <person name="Witte H."/>
            <person name="Yang S.P."/>
            <person name="Wilson R.K."/>
            <person name="Sommer R.J."/>
        </authorList>
    </citation>
    <scope>NUCLEOTIDE SEQUENCE [LARGE SCALE GENOMIC DNA]</scope>
    <source>
        <strain evidence="2">PS312</strain>
    </source>
</reference>
<sequence length="486" mass="56250">MGPYSYMHYNMHNENCRIMTCEWAGDVSQYTTNHTTGVNSDYFTIVMRVARISIIEYPREVDVLDPDVGYIFGNDTADIYWSLQRADAERTKRFHAYNTMPVTMISYGYLSREDLTPVRTVRLCFIASRSFQYCEHATVQHSRPSIDVAARADLQLMPHHLNISRNSMIIHLLTEPAVITFVLTMLLASTTSTTVVARADQTSITDYRYPSPLQYSSIVHFAKCTLDLFTKPVAGDRRCSTWGFLTIFIAVSALFFSIVFESWVVTIFTSTEIIGYRITTFKQLLDLMEFSSWTAFTFPAFRLFVYCREVECDRFESMKDRQIEINDNDPDDLSLYRAVVREQPYTSIGFTSVGEELLPANAIYEDDVYVFDRKYSQLFATDARIGKYPFAFLVNERRSDLREPIARAIAWTYPFYGRVMTRYLSPYPKYSRMERSESFRTVQPLGLSQLGHILIVLVCLIPLPFAVLVMELLIANRMVRKKKIKD</sequence>
<evidence type="ECO:0000313" key="2">
    <source>
        <dbReference type="Proteomes" id="UP000005239"/>
    </source>
</evidence>
<protein>
    <submittedName>
        <fullName evidence="1">Uncharacterized protein</fullName>
    </submittedName>
</protein>
<dbReference type="PANTHER" id="PTHR22714">
    <property type="entry name" value="PROTEIN CBG02446-RELATED"/>
    <property type="match status" value="1"/>
</dbReference>
<dbReference type="InterPro" id="IPR040128">
    <property type="entry name" value="T25E4.2-like"/>
</dbReference>
<dbReference type="AlphaFoldDB" id="A0A2A6BV68"/>
<evidence type="ECO:0000313" key="1">
    <source>
        <dbReference type="EnsemblMetazoa" id="PPA43356.1"/>
    </source>
</evidence>
<name>A0A2A6BV68_PRIPA</name>
<accession>A0A2A6BV68</accession>
<keyword evidence="2" id="KW-1185">Reference proteome</keyword>
<dbReference type="EnsemblMetazoa" id="PPA43356.1">
    <property type="protein sequence ID" value="PPA43356.1"/>
    <property type="gene ID" value="WBGene00281725"/>
</dbReference>
<accession>A0A8R1Z144</accession>
<organism evidence="1 2">
    <name type="scientific">Pristionchus pacificus</name>
    <name type="common">Parasitic nematode worm</name>
    <dbReference type="NCBI Taxonomy" id="54126"/>
    <lineage>
        <taxon>Eukaryota</taxon>
        <taxon>Metazoa</taxon>
        <taxon>Ecdysozoa</taxon>
        <taxon>Nematoda</taxon>
        <taxon>Chromadorea</taxon>
        <taxon>Rhabditida</taxon>
        <taxon>Rhabditina</taxon>
        <taxon>Diplogasteromorpha</taxon>
        <taxon>Diplogasteroidea</taxon>
        <taxon>Neodiplogasteridae</taxon>
        <taxon>Pristionchus</taxon>
    </lineage>
</organism>
<gene>
    <name evidence="1" type="primary">WBGene00281725</name>
</gene>
<dbReference type="PANTHER" id="PTHR22714:SF2">
    <property type="entry name" value="IONOTROPIC GLUTAMATE RECEPTOR L-GLUTAMATE AND GLYCINE-BINDING DOMAIN-CONTAINING PROTEIN"/>
    <property type="match status" value="1"/>
</dbReference>
<reference evidence="1" key="2">
    <citation type="submission" date="2022-06" db="UniProtKB">
        <authorList>
            <consortium name="EnsemblMetazoa"/>
        </authorList>
    </citation>
    <scope>IDENTIFICATION</scope>
    <source>
        <strain evidence="1">PS312</strain>
    </source>
</reference>
<proteinExistence type="predicted"/>
<dbReference type="Proteomes" id="UP000005239">
    <property type="component" value="Unassembled WGS sequence"/>
</dbReference>